<reference evidence="2 3" key="1">
    <citation type="journal article" date="2024" name="G3 (Bethesda)">
        <title>Genome assembly of Hibiscus sabdariffa L. provides insights into metabolisms of medicinal natural products.</title>
        <authorList>
            <person name="Kim T."/>
        </authorList>
    </citation>
    <scope>NUCLEOTIDE SEQUENCE [LARGE SCALE GENOMIC DNA]</scope>
    <source>
        <strain evidence="2">TK-2024</strain>
        <tissue evidence="2">Old leaves</tissue>
    </source>
</reference>
<protein>
    <submittedName>
        <fullName evidence="2">Uncharacterized protein</fullName>
    </submittedName>
</protein>
<feature type="compositionally biased region" description="Basic residues" evidence="1">
    <location>
        <begin position="30"/>
        <end position="39"/>
    </location>
</feature>
<evidence type="ECO:0000256" key="1">
    <source>
        <dbReference type="SAM" id="MobiDB-lite"/>
    </source>
</evidence>
<feature type="region of interest" description="Disordered" evidence="1">
    <location>
        <begin position="1"/>
        <end position="75"/>
    </location>
</feature>
<organism evidence="2 3">
    <name type="scientific">Hibiscus sabdariffa</name>
    <name type="common">roselle</name>
    <dbReference type="NCBI Taxonomy" id="183260"/>
    <lineage>
        <taxon>Eukaryota</taxon>
        <taxon>Viridiplantae</taxon>
        <taxon>Streptophyta</taxon>
        <taxon>Embryophyta</taxon>
        <taxon>Tracheophyta</taxon>
        <taxon>Spermatophyta</taxon>
        <taxon>Magnoliopsida</taxon>
        <taxon>eudicotyledons</taxon>
        <taxon>Gunneridae</taxon>
        <taxon>Pentapetalae</taxon>
        <taxon>rosids</taxon>
        <taxon>malvids</taxon>
        <taxon>Malvales</taxon>
        <taxon>Malvaceae</taxon>
        <taxon>Malvoideae</taxon>
        <taxon>Hibiscus</taxon>
    </lineage>
</organism>
<gene>
    <name evidence="2" type="ORF">V6N12_029208</name>
</gene>
<feature type="compositionally biased region" description="Basic and acidic residues" evidence="1">
    <location>
        <begin position="18"/>
        <end position="29"/>
    </location>
</feature>
<sequence length="75" mass="8481">MRFANPEFSFAADSRSVVQDKESKTESKNPTRRRSKRKPKVDTANNATTDEIKKPKMSRSPSLINSPSTEPKSVR</sequence>
<evidence type="ECO:0000313" key="3">
    <source>
        <dbReference type="Proteomes" id="UP001472677"/>
    </source>
</evidence>
<proteinExistence type="predicted"/>
<accession>A0ABR2CVI2</accession>
<evidence type="ECO:0000313" key="2">
    <source>
        <dbReference type="EMBL" id="KAK8524342.1"/>
    </source>
</evidence>
<dbReference type="Proteomes" id="UP001472677">
    <property type="component" value="Unassembled WGS sequence"/>
</dbReference>
<comment type="caution">
    <text evidence="2">The sequence shown here is derived from an EMBL/GenBank/DDBJ whole genome shotgun (WGS) entry which is preliminary data.</text>
</comment>
<name>A0ABR2CVI2_9ROSI</name>
<dbReference type="EMBL" id="JBBPBM010000041">
    <property type="protein sequence ID" value="KAK8524342.1"/>
    <property type="molecule type" value="Genomic_DNA"/>
</dbReference>
<feature type="compositionally biased region" description="Polar residues" evidence="1">
    <location>
        <begin position="59"/>
        <end position="75"/>
    </location>
</feature>
<keyword evidence="3" id="KW-1185">Reference proteome</keyword>